<dbReference type="RefSeq" id="WP_154321991.1">
    <property type="nucleotide sequence ID" value="NZ_CAMAAA010000006.1"/>
</dbReference>
<dbReference type="NCBIfam" id="TIGR00217">
    <property type="entry name" value="malQ"/>
    <property type="match status" value="1"/>
</dbReference>
<comment type="similarity">
    <text evidence="2 10">Belongs to the disproportionating enzyme family.</text>
</comment>
<keyword evidence="6 10" id="KW-0808">Transferase</keyword>
<proteinExistence type="inferred from homology"/>
<name>A0A844FDI5_CLOSV</name>
<protein>
    <recommendedName>
        <fullName evidence="4 10">4-alpha-glucanotransferase</fullName>
        <ecNumber evidence="3 10">2.4.1.25</ecNumber>
    </recommendedName>
    <alternativeName>
        <fullName evidence="8 10">Amylomaltase</fullName>
    </alternativeName>
    <alternativeName>
        <fullName evidence="9 10">Disproportionating enzyme</fullName>
    </alternativeName>
</protein>
<accession>A0A844FDI5</accession>
<dbReference type="GO" id="GO:0004134">
    <property type="term" value="F:4-alpha-glucanotransferase activity"/>
    <property type="evidence" value="ECO:0007669"/>
    <property type="project" value="UniProtKB-EC"/>
</dbReference>
<dbReference type="Proteomes" id="UP000462363">
    <property type="component" value="Unassembled WGS sequence"/>
</dbReference>
<dbReference type="Pfam" id="PF02446">
    <property type="entry name" value="Glyco_hydro_77"/>
    <property type="match status" value="1"/>
</dbReference>
<evidence type="ECO:0000256" key="8">
    <source>
        <dbReference type="ARBA" id="ARBA00031423"/>
    </source>
</evidence>
<dbReference type="EMBL" id="VUMB01000042">
    <property type="protein sequence ID" value="MSS41599.1"/>
    <property type="molecule type" value="Genomic_DNA"/>
</dbReference>
<dbReference type="AlphaFoldDB" id="A0A844FDI5"/>
<dbReference type="InterPro" id="IPR017853">
    <property type="entry name" value="GH"/>
</dbReference>
<evidence type="ECO:0000256" key="9">
    <source>
        <dbReference type="ARBA" id="ARBA00031501"/>
    </source>
</evidence>
<dbReference type="InterPro" id="IPR003385">
    <property type="entry name" value="Glyco_hydro_77"/>
</dbReference>
<dbReference type="PANTHER" id="PTHR32438:SF5">
    <property type="entry name" value="4-ALPHA-GLUCANOTRANSFERASE DPE1, CHLOROPLASTIC_AMYLOPLASTIC"/>
    <property type="match status" value="1"/>
</dbReference>
<dbReference type="NCBIfam" id="NF011080">
    <property type="entry name" value="PRK14508.1-3"/>
    <property type="match status" value="1"/>
</dbReference>
<dbReference type="EC" id="2.4.1.25" evidence="3 10"/>
<evidence type="ECO:0000256" key="1">
    <source>
        <dbReference type="ARBA" id="ARBA00000439"/>
    </source>
</evidence>
<dbReference type="GO" id="GO:0005975">
    <property type="term" value="P:carbohydrate metabolic process"/>
    <property type="evidence" value="ECO:0007669"/>
    <property type="project" value="InterPro"/>
</dbReference>
<reference evidence="11 12" key="1">
    <citation type="submission" date="2019-08" db="EMBL/GenBank/DDBJ databases">
        <title>In-depth cultivation of the pig gut microbiome towards novel bacterial diversity and tailored functional studies.</title>
        <authorList>
            <person name="Wylensek D."/>
            <person name="Hitch T.C.A."/>
            <person name="Clavel T."/>
        </authorList>
    </citation>
    <scope>NUCLEOTIDE SEQUENCE [LARGE SCALE GENOMIC DNA]</scope>
    <source>
        <strain evidence="11 12">BL-389-WT-3D</strain>
    </source>
</reference>
<evidence type="ECO:0000256" key="2">
    <source>
        <dbReference type="ARBA" id="ARBA00005684"/>
    </source>
</evidence>
<keyword evidence="5 10" id="KW-0328">Glycosyltransferase</keyword>
<dbReference type="SUPFAM" id="SSF51445">
    <property type="entry name" value="(Trans)glycosidases"/>
    <property type="match status" value="1"/>
</dbReference>
<comment type="catalytic activity">
    <reaction evidence="1 10">
        <text>Transfers a segment of a (1-&gt;4)-alpha-D-glucan to a new position in an acceptor, which may be glucose or a (1-&gt;4)-alpha-D-glucan.</text>
        <dbReference type="EC" id="2.4.1.25"/>
    </reaction>
</comment>
<evidence type="ECO:0000256" key="7">
    <source>
        <dbReference type="ARBA" id="ARBA00023277"/>
    </source>
</evidence>
<comment type="caution">
    <text evidence="11">The sequence shown here is derived from an EMBL/GenBank/DDBJ whole genome shotgun (WGS) entry which is preliminary data.</text>
</comment>
<dbReference type="Gene3D" id="3.20.20.80">
    <property type="entry name" value="Glycosidases"/>
    <property type="match status" value="1"/>
</dbReference>
<evidence type="ECO:0000313" key="11">
    <source>
        <dbReference type="EMBL" id="MSS41599.1"/>
    </source>
</evidence>
<evidence type="ECO:0000256" key="3">
    <source>
        <dbReference type="ARBA" id="ARBA00012560"/>
    </source>
</evidence>
<gene>
    <name evidence="11" type="primary">malQ</name>
    <name evidence="11" type="ORF">FYJ37_14985</name>
</gene>
<evidence type="ECO:0000256" key="4">
    <source>
        <dbReference type="ARBA" id="ARBA00020295"/>
    </source>
</evidence>
<evidence type="ECO:0000313" key="12">
    <source>
        <dbReference type="Proteomes" id="UP000462363"/>
    </source>
</evidence>
<organism evidence="11 12">
    <name type="scientific">Clostridium scindens (strain JCM 10418 / VPI 12708)</name>
    <dbReference type="NCBI Taxonomy" id="29347"/>
    <lineage>
        <taxon>Bacteria</taxon>
        <taxon>Bacillati</taxon>
        <taxon>Bacillota</taxon>
        <taxon>Clostridia</taxon>
        <taxon>Lachnospirales</taxon>
        <taxon>Lachnospiraceae</taxon>
    </lineage>
</organism>
<dbReference type="NCBIfam" id="NF011079">
    <property type="entry name" value="PRK14508.1-2"/>
    <property type="match status" value="1"/>
</dbReference>
<dbReference type="PANTHER" id="PTHR32438">
    <property type="entry name" value="4-ALPHA-GLUCANOTRANSFERASE DPE1, CHLOROPLASTIC/AMYLOPLASTIC"/>
    <property type="match status" value="1"/>
</dbReference>
<evidence type="ECO:0000256" key="6">
    <source>
        <dbReference type="ARBA" id="ARBA00022679"/>
    </source>
</evidence>
<keyword evidence="7 10" id="KW-0119">Carbohydrate metabolism</keyword>
<evidence type="ECO:0000256" key="10">
    <source>
        <dbReference type="RuleBase" id="RU361207"/>
    </source>
</evidence>
<sequence>MKDKRRLSGILLHPTSLPSPYGIGDLGEAAYKFVDFLATAGQHLWQILPLTHTGYGDSPYQSFSAFAGQPLLISPSGLKRLGLVGDKDLEGCPASDDERVDYGTLIPWKQHILEAAYREFCRDDYDNQKLKEGFSRFVQEQGCWLNDYALFMACKERNEGRSWLEWEDQYRNPTEDIKDRLRGRLAQTIGFYQFTQFLFFDEWMRLKEYANQKDIRIIGDIPIFVSMDSADVWASQHLFQLDSNGYPLKVAGVPPDYFSATGQLWGNPLYAWDAHKEEGFAWWISRIRHQLDVLDILRIDHFRGFEAYWSVEYGEKTAINGQWVQAPGYELFNAIQNALGDDLPIIAEDLGIITDEVNALREHFHFPGMKVLQFAFDSTLESSYLPHQFTSPDCVCYTGTHDNDTTSGWYQHLPADCQEKVRRYTCCKDASQIGRCLIRTCLGSIARYSIFPLQDLLGYGSTARMNIPGTASDNWSWRFKKDALSPSLAEELKELTLLYGRG</sequence>
<evidence type="ECO:0000256" key="5">
    <source>
        <dbReference type="ARBA" id="ARBA00022676"/>
    </source>
</evidence>